<evidence type="ECO:0000313" key="4">
    <source>
        <dbReference type="Proteomes" id="UP000183760"/>
    </source>
</evidence>
<keyword evidence="1" id="KW-1133">Transmembrane helix</keyword>
<gene>
    <name evidence="2" type="ORF">MFU01_12960</name>
    <name evidence="3" type="ORF">SAMN05443572_102630</name>
</gene>
<accession>A0A511SWH6</accession>
<dbReference type="Proteomes" id="UP000321514">
    <property type="component" value="Unassembled WGS sequence"/>
</dbReference>
<dbReference type="STRING" id="1334629.MFUL124B02_34415"/>
<name>A0A511SWH6_MYXFU</name>
<dbReference type="AlphaFoldDB" id="A0A511SWH6"/>
<organism evidence="2 5">
    <name type="scientific">Myxococcus fulvus</name>
    <dbReference type="NCBI Taxonomy" id="33"/>
    <lineage>
        <taxon>Bacteria</taxon>
        <taxon>Pseudomonadati</taxon>
        <taxon>Myxococcota</taxon>
        <taxon>Myxococcia</taxon>
        <taxon>Myxococcales</taxon>
        <taxon>Cystobacterineae</taxon>
        <taxon>Myxococcaceae</taxon>
        <taxon>Myxococcus</taxon>
    </lineage>
</organism>
<keyword evidence="1" id="KW-0812">Transmembrane</keyword>
<evidence type="ECO:0000256" key="1">
    <source>
        <dbReference type="SAM" id="Phobius"/>
    </source>
</evidence>
<reference evidence="2 5" key="2">
    <citation type="submission" date="2019-07" db="EMBL/GenBank/DDBJ databases">
        <title>Whole genome shotgun sequence of Myxococcus fulvus NBRC 100333.</title>
        <authorList>
            <person name="Hosoyama A."/>
            <person name="Uohara A."/>
            <person name="Ohji S."/>
            <person name="Ichikawa N."/>
        </authorList>
    </citation>
    <scope>NUCLEOTIDE SEQUENCE [LARGE SCALE GENOMIC DNA]</scope>
    <source>
        <strain evidence="2 5">NBRC 100333</strain>
    </source>
</reference>
<evidence type="ECO:0000313" key="2">
    <source>
        <dbReference type="EMBL" id="GEN06259.1"/>
    </source>
</evidence>
<dbReference type="EMBL" id="FOIB01000002">
    <property type="protein sequence ID" value="SET54043.1"/>
    <property type="molecule type" value="Genomic_DNA"/>
</dbReference>
<feature type="transmembrane region" description="Helical" evidence="1">
    <location>
        <begin position="136"/>
        <end position="154"/>
    </location>
</feature>
<feature type="transmembrane region" description="Helical" evidence="1">
    <location>
        <begin position="163"/>
        <end position="181"/>
    </location>
</feature>
<feature type="transmembrane region" description="Helical" evidence="1">
    <location>
        <begin position="48"/>
        <end position="67"/>
    </location>
</feature>
<dbReference type="Proteomes" id="UP000183760">
    <property type="component" value="Unassembled WGS sequence"/>
</dbReference>
<dbReference type="OrthoDB" id="5520060at2"/>
<proteinExistence type="predicted"/>
<dbReference type="EMBL" id="BJXR01000014">
    <property type="protein sequence ID" value="GEN06259.1"/>
    <property type="molecule type" value="Genomic_DNA"/>
</dbReference>
<evidence type="ECO:0000313" key="5">
    <source>
        <dbReference type="Proteomes" id="UP000321514"/>
    </source>
</evidence>
<comment type="caution">
    <text evidence="2">The sequence shown here is derived from an EMBL/GenBank/DDBJ whole genome shotgun (WGS) entry which is preliminary data.</text>
</comment>
<reference evidence="3 4" key="1">
    <citation type="submission" date="2016-10" db="EMBL/GenBank/DDBJ databases">
        <authorList>
            <person name="Varghese N."/>
            <person name="Submissions S."/>
        </authorList>
    </citation>
    <scope>NUCLEOTIDE SEQUENCE [LARGE SCALE GENOMIC DNA]</scope>
    <source>
        <strain evidence="3 4">DSM 16525</strain>
    </source>
</reference>
<evidence type="ECO:0000313" key="3">
    <source>
        <dbReference type="EMBL" id="SET54043.1"/>
    </source>
</evidence>
<feature type="transmembrane region" description="Helical" evidence="1">
    <location>
        <begin position="74"/>
        <end position="92"/>
    </location>
</feature>
<keyword evidence="1" id="KW-0472">Membrane</keyword>
<protein>
    <submittedName>
        <fullName evidence="2">Uncharacterized protein</fullName>
    </submittedName>
</protein>
<dbReference type="RefSeq" id="WP_143097019.1">
    <property type="nucleotide sequence ID" value="NZ_BJXR01000014.1"/>
</dbReference>
<sequence length="191" mass="21807">MAQLLLAVVLFAAVPYAMSMVPFERIYTDGAYNAPHTEDPLFPVRWRLIALGAWVPVLSMPFAVLAWKRRHAHLELWLLQVSLLLCVCVIGWRNFPYYVLGIYRAYLGEARVADFDPKGLLEPYRSTGYVPDWEMLLLYPVALVAVPLIGYRLFQERKRMSRAFVLGIAMCLATTVFAFLSTPGFSDWLVD</sequence>
<keyword evidence="4" id="KW-1185">Reference proteome</keyword>